<proteinExistence type="predicted"/>
<dbReference type="InterPro" id="IPR009593">
    <property type="entry name" value="DUF1203"/>
</dbReference>
<sequence>MFLSFLSCDADVVESLRAGGQDVYGNPAELTIYEGVGAPCRCCLDNVPYGKEMLICAARLFLHDCSLMLKPARFSCALIVACRLRETIVRRFLKYSPIFLVKAYNADQRIMYGTGQITESKMVAQYAQELFDRGDVSFVDVRSAKNNCFFTRIVTQE</sequence>
<organism evidence="1 2">
    <name type="scientific">Yoonia maritima</name>
    <dbReference type="NCBI Taxonomy" id="1435347"/>
    <lineage>
        <taxon>Bacteria</taxon>
        <taxon>Pseudomonadati</taxon>
        <taxon>Pseudomonadota</taxon>
        <taxon>Alphaproteobacteria</taxon>
        <taxon>Rhodobacterales</taxon>
        <taxon>Paracoccaceae</taxon>
        <taxon>Yoonia</taxon>
    </lineage>
</organism>
<dbReference type="OrthoDB" id="118609at2"/>
<protein>
    <submittedName>
        <fullName evidence="1">Uncharacterized protein DUF1203</fullName>
    </submittedName>
</protein>
<dbReference type="RefSeq" id="WP_106355842.1">
    <property type="nucleotide sequence ID" value="NZ_PVTP01000003.1"/>
</dbReference>
<dbReference type="Pfam" id="PF06718">
    <property type="entry name" value="DUF1203"/>
    <property type="match status" value="1"/>
</dbReference>
<dbReference type="EMBL" id="PVTP01000003">
    <property type="protein sequence ID" value="PRY78925.1"/>
    <property type="molecule type" value="Genomic_DNA"/>
</dbReference>
<dbReference type="PIRSF" id="PIRSF034110">
    <property type="entry name" value="DUF1203"/>
    <property type="match status" value="1"/>
</dbReference>
<evidence type="ECO:0000313" key="1">
    <source>
        <dbReference type="EMBL" id="PRY78925.1"/>
    </source>
</evidence>
<dbReference type="Proteomes" id="UP000238007">
    <property type="component" value="Unassembled WGS sequence"/>
</dbReference>
<reference evidence="1 2" key="1">
    <citation type="submission" date="2018-03" db="EMBL/GenBank/DDBJ databases">
        <title>Genomic Encyclopedia of Archaeal and Bacterial Type Strains, Phase II (KMG-II): from individual species to whole genera.</title>
        <authorList>
            <person name="Goeker M."/>
        </authorList>
    </citation>
    <scope>NUCLEOTIDE SEQUENCE [LARGE SCALE GENOMIC DNA]</scope>
    <source>
        <strain evidence="1 2">DSM 101533</strain>
    </source>
</reference>
<name>A0A2T0W1U2_9RHOB</name>
<comment type="caution">
    <text evidence="1">The sequence shown here is derived from an EMBL/GenBank/DDBJ whole genome shotgun (WGS) entry which is preliminary data.</text>
</comment>
<accession>A0A2T0W1U2</accession>
<gene>
    <name evidence="1" type="ORF">CLV80_103255</name>
</gene>
<dbReference type="AlphaFoldDB" id="A0A2T0W1U2"/>
<keyword evidence="2" id="KW-1185">Reference proteome</keyword>
<evidence type="ECO:0000313" key="2">
    <source>
        <dbReference type="Proteomes" id="UP000238007"/>
    </source>
</evidence>